<organism evidence="3 4">
    <name type="scientific">Candidatus Burkholderia verschuerenii</name>
    <dbReference type="NCBI Taxonomy" id="242163"/>
    <lineage>
        <taxon>Bacteria</taxon>
        <taxon>Pseudomonadati</taxon>
        <taxon>Pseudomonadota</taxon>
        <taxon>Betaproteobacteria</taxon>
        <taxon>Burkholderiales</taxon>
        <taxon>Burkholderiaceae</taxon>
        <taxon>Burkholderia</taxon>
    </lineage>
</organism>
<sequence>MHFDLATSDEIAEVIGQRLREHRLAQNLQQSELAARAGVSVRVVSNIERNGQGTFDNLIRVASALGLASHFSALFDLKTRSIKAMEAASTKRERATSTRTRPRTRT</sequence>
<dbReference type="RefSeq" id="WP_050453165.1">
    <property type="nucleotide sequence ID" value="NZ_LFJJ01000039.1"/>
</dbReference>
<dbReference type="OrthoDB" id="6901161at2"/>
<dbReference type="PROSITE" id="PS50943">
    <property type="entry name" value="HTH_CROC1"/>
    <property type="match status" value="1"/>
</dbReference>
<dbReference type="SUPFAM" id="SSF47413">
    <property type="entry name" value="lambda repressor-like DNA-binding domains"/>
    <property type="match status" value="1"/>
</dbReference>
<evidence type="ECO:0000313" key="3">
    <source>
        <dbReference type="EMBL" id="KND60928.1"/>
    </source>
</evidence>
<dbReference type="CDD" id="cd00093">
    <property type="entry name" value="HTH_XRE"/>
    <property type="match status" value="1"/>
</dbReference>
<evidence type="ECO:0000256" key="1">
    <source>
        <dbReference type="SAM" id="MobiDB-lite"/>
    </source>
</evidence>
<keyword evidence="4" id="KW-1185">Reference proteome</keyword>
<reference evidence="4" key="1">
    <citation type="submission" date="2015-06" db="EMBL/GenBank/DDBJ databases">
        <title>Comparative genomics of Burkholderia leaf nodule symbionts.</title>
        <authorList>
            <person name="Carlier A."/>
            <person name="Eberl L."/>
            <person name="Pinto-Carbo M."/>
        </authorList>
    </citation>
    <scope>NUCLEOTIDE SEQUENCE [LARGE SCALE GENOMIC DNA]</scope>
    <source>
        <strain evidence="4">UZHbot4</strain>
    </source>
</reference>
<dbReference type="Proteomes" id="UP000036959">
    <property type="component" value="Unassembled WGS sequence"/>
</dbReference>
<dbReference type="SMART" id="SM00530">
    <property type="entry name" value="HTH_XRE"/>
    <property type="match status" value="1"/>
</dbReference>
<feature type="domain" description="HTH cro/C1-type" evidence="2">
    <location>
        <begin position="19"/>
        <end position="71"/>
    </location>
</feature>
<gene>
    <name evidence="3" type="ORF">BVER_05297</name>
</gene>
<evidence type="ECO:0000259" key="2">
    <source>
        <dbReference type="PROSITE" id="PS50943"/>
    </source>
</evidence>
<dbReference type="InterPro" id="IPR010982">
    <property type="entry name" value="Lambda_DNA-bd_dom_sf"/>
</dbReference>
<dbReference type="AlphaFoldDB" id="A0A0L0MF17"/>
<feature type="region of interest" description="Disordered" evidence="1">
    <location>
        <begin position="85"/>
        <end position="106"/>
    </location>
</feature>
<dbReference type="InterPro" id="IPR001387">
    <property type="entry name" value="Cro/C1-type_HTH"/>
</dbReference>
<comment type="caution">
    <text evidence="3">The sequence shown here is derived from an EMBL/GenBank/DDBJ whole genome shotgun (WGS) entry which is preliminary data.</text>
</comment>
<dbReference type="Gene3D" id="1.10.260.40">
    <property type="entry name" value="lambda repressor-like DNA-binding domains"/>
    <property type="match status" value="1"/>
</dbReference>
<dbReference type="EMBL" id="LFJJ01000039">
    <property type="protein sequence ID" value="KND60928.1"/>
    <property type="molecule type" value="Genomic_DNA"/>
</dbReference>
<accession>A0A0L0MF17</accession>
<name>A0A0L0MF17_9BURK</name>
<dbReference type="PATRIC" id="fig|242163.4.peg.4933"/>
<proteinExistence type="predicted"/>
<dbReference type="Pfam" id="PF01381">
    <property type="entry name" value="HTH_3"/>
    <property type="match status" value="1"/>
</dbReference>
<dbReference type="GO" id="GO:0003677">
    <property type="term" value="F:DNA binding"/>
    <property type="evidence" value="ECO:0007669"/>
    <property type="project" value="InterPro"/>
</dbReference>
<protein>
    <recommendedName>
        <fullName evidence="2">HTH cro/C1-type domain-containing protein</fullName>
    </recommendedName>
</protein>
<evidence type="ECO:0000313" key="4">
    <source>
        <dbReference type="Proteomes" id="UP000036959"/>
    </source>
</evidence>